<name>A0ABD0M7R3_9CAEN</name>
<evidence type="ECO:0000313" key="1">
    <source>
        <dbReference type="EMBL" id="KAK7507833.1"/>
    </source>
</evidence>
<reference evidence="1 2" key="1">
    <citation type="journal article" date="2023" name="Sci. Data">
        <title>Genome assembly of the Korean intertidal mud-creeper Batillaria attramentaria.</title>
        <authorList>
            <person name="Patra A.K."/>
            <person name="Ho P.T."/>
            <person name="Jun S."/>
            <person name="Lee S.J."/>
            <person name="Kim Y."/>
            <person name="Won Y.J."/>
        </authorList>
    </citation>
    <scope>NUCLEOTIDE SEQUENCE [LARGE SCALE GENOMIC DNA]</scope>
    <source>
        <strain evidence="1">Wonlab-2016</strain>
    </source>
</reference>
<gene>
    <name evidence="1" type="ORF">BaRGS_00000798</name>
</gene>
<comment type="caution">
    <text evidence="1">The sequence shown here is derived from an EMBL/GenBank/DDBJ whole genome shotgun (WGS) entry which is preliminary data.</text>
</comment>
<protein>
    <submittedName>
        <fullName evidence="1">Uncharacterized protein</fullName>
    </submittedName>
</protein>
<dbReference type="EMBL" id="JACVVK020000003">
    <property type="protein sequence ID" value="KAK7507833.1"/>
    <property type="molecule type" value="Genomic_DNA"/>
</dbReference>
<organism evidence="1 2">
    <name type="scientific">Batillaria attramentaria</name>
    <dbReference type="NCBI Taxonomy" id="370345"/>
    <lineage>
        <taxon>Eukaryota</taxon>
        <taxon>Metazoa</taxon>
        <taxon>Spiralia</taxon>
        <taxon>Lophotrochozoa</taxon>
        <taxon>Mollusca</taxon>
        <taxon>Gastropoda</taxon>
        <taxon>Caenogastropoda</taxon>
        <taxon>Sorbeoconcha</taxon>
        <taxon>Cerithioidea</taxon>
        <taxon>Batillariidae</taxon>
        <taxon>Batillaria</taxon>
    </lineage>
</organism>
<evidence type="ECO:0000313" key="2">
    <source>
        <dbReference type="Proteomes" id="UP001519460"/>
    </source>
</evidence>
<proteinExistence type="predicted"/>
<keyword evidence="2" id="KW-1185">Reference proteome</keyword>
<sequence>MQKARAYRQSKAQMSQFIHFPSSPNTCSMLMADDKKMPRTIFRTWKTDTHTLRTAKSHNHNIRSGRPQEKHTATTKYDELHCITFDDSLHTPSALVLRVYFTYVMTPHTT</sequence>
<accession>A0ABD0M7R3</accession>
<dbReference type="AlphaFoldDB" id="A0ABD0M7R3"/>
<dbReference type="Proteomes" id="UP001519460">
    <property type="component" value="Unassembled WGS sequence"/>
</dbReference>